<dbReference type="PROSITE" id="PS50968">
    <property type="entry name" value="BIOTINYL_LIPOYL"/>
    <property type="match status" value="1"/>
</dbReference>
<dbReference type="AlphaFoldDB" id="A0AAX2ZLV7"/>
<evidence type="ECO:0000313" key="4">
    <source>
        <dbReference type="Proteomes" id="UP001198983"/>
    </source>
</evidence>
<dbReference type="EMBL" id="CP081135">
    <property type="protein sequence ID" value="UEL49039.1"/>
    <property type="molecule type" value="Genomic_DNA"/>
</dbReference>
<proteinExistence type="predicted"/>
<keyword evidence="1" id="KW-0092">Biotin</keyword>
<dbReference type="RefSeq" id="WP_083399401.1">
    <property type="nucleotide sequence ID" value="NZ_CP081135.1"/>
</dbReference>
<dbReference type="FunFam" id="2.40.50.100:FF:000003">
    <property type="entry name" value="Acetyl-CoA carboxylase biotin carboxyl carrier protein"/>
    <property type="match status" value="1"/>
</dbReference>
<dbReference type="PANTHER" id="PTHR45266">
    <property type="entry name" value="OXALOACETATE DECARBOXYLASE ALPHA CHAIN"/>
    <property type="match status" value="1"/>
</dbReference>
<dbReference type="Gene3D" id="2.40.50.100">
    <property type="match status" value="1"/>
</dbReference>
<accession>A0AAX2ZLV7</accession>
<gene>
    <name evidence="3" type="ORF">JW646_06225</name>
</gene>
<evidence type="ECO:0000313" key="3">
    <source>
        <dbReference type="EMBL" id="UEL49039.1"/>
    </source>
</evidence>
<organism evidence="3 4">
    <name type="scientific">Terrisporobacter hibernicus</name>
    <dbReference type="NCBI Taxonomy" id="2813371"/>
    <lineage>
        <taxon>Bacteria</taxon>
        <taxon>Bacillati</taxon>
        <taxon>Bacillota</taxon>
        <taxon>Clostridia</taxon>
        <taxon>Peptostreptococcales</taxon>
        <taxon>Peptostreptococcaceae</taxon>
        <taxon>Terrisporobacter</taxon>
    </lineage>
</organism>
<dbReference type="Proteomes" id="UP001198983">
    <property type="component" value="Chromosome"/>
</dbReference>
<sequence length="127" mass="12986">MIKNYNIVVNGNAYEVQVEELGASGESVARPQSQVASQPTEKKAVTPKKVASASAVGSGSVLAPMPGTISKVNVSEGQSVSKGDILLILEAMKMENEILAPSDGTVKEVKASNGSSVNSGDLLVTIG</sequence>
<evidence type="ECO:0000259" key="2">
    <source>
        <dbReference type="PROSITE" id="PS50968"/>
    </source>
</evidence>
<dbReference type="InterPro" id="IPR050709">
    <property type="entry name" value="Biotin_Carboxyl_Carrier/Decarb"/>
</dbReference>
<name>A0AAX2ZLV7_9FIRM</name>
<dbReference type="CDD" id="cd06850">
    <property type="entry name" value="biotinyl_domain"/>
    <property type="match status" value="1"/>
</dbReference>
<dbReference type="InterPro" id="IPR001882">
    <property type="entry name" value="Biotin_BS"/>
</dbReference>
<feature type="domain" description="Lipoyl-binding" evidence="2">
    <location>
        <begin position="52"/>
        <end position="127"/>
    </location>
</feature>
<evidence type="ECO:0000256" key="1">
    <source>
        <dbReference type="ARBA" id="ARBA00023267"/>
    </source>
</evidence>
<dbReference type="KEGG" id="tem:JW646_06225"/>
<dbReference type="PROSITE" id="PS00188">
    <property type="entry name" value="BIOTIN"/>
    <property type="match status" value="1"/>
</dbReference>
<protein>
    <submittedName>
        <fullName evidence="3">Biotin/lipoyl-binding protein</fullName>
    </submittedName>
</protein>
<dbReference type="InterPro" id="IPR000089">
    <property type="entry name" value="Biotin_lipoyl"/>
</dbReference>
<reference evidence="3 4" key="1">
    <citation type="journal article" date="2023" name="Int. J. Syst. Evol. Microbiol.">
        <title>Terrisporobacter hibernicus sp. nov., isolated from bovine faeces in Northern Ireland.</title>
        <authorList>
            <person name="Mitchell M."/>
            <person name="Nguyen S.V."/>
            <person name="Connor M."/>
            <person name="Fairley D.J."/>
            <person name="Donoghue O."/>
            <person name="Marshall H."/>
            <person name="Koolman L."/>
            <person name="McMullan G."/>
            <person name="Schaffer K.E."/>
            <person name="McGrath J.W."/>
            <person name="Fanning S."/>
        </authorList>
    </citation>
    <scope>NUCLEOTIDE SEQUENCE [LARGE SCALE GENOMIC DNA]</scope>
    <source>
        <strain evidence="3 4">MCA3</strain>
    </source>
</reference>
<dbReference type="InterPro" id="IPR011053">
    <property type="entry name" value="Single_hybrid_motif"/>
</dbReference>
<keyword evidence="4" id="KW-1185">Reference proteome</keyword>
<dbReference type="SUPFAM" id="SSF51230">
    <property type="entry name" value="Single hybrid motif"/>
    <property type="match status" value="1"/>
</dbReference>
<dbReference type="Pfam" id="PF00364">
    <property type="entry name" value="Biotin_lipoyl"/>
    <property type="match status" value="1"/>
</dbReference>
<dbReference type="PANTHER" id="PTHR45266:SF3">
    <property type="entry name" value="OXALOACETATE DECARBOXYLASE ALPHA CHAIN"/>
    <property type="match status" value="1"/>
</dbReference>